<dbReference type="AlphaFoldDB" id="A0AA38R3A1"/>
<organism evidence="2 3">
    <name type="scientific">Coniochaeta hoffmannii</name>
    <dbReference type="NCBI Taxonomy" id="91930"/>
    <lineage>
        <taxon>Eukaryota</taxon>
        <taxon>Fungi</taxon>
        <taxon>Dikarya</taxon>
        <taxon>Ascomycota</taxon>
        <taxon>Pezizomycotina</taxon>
        <taxon>Sordariomycetes</taxon>
        <taxon>Sordariomycetidae</taxon>
        <taxon>Coniochaetales</taxon>
        <taxon>Coniochaetaceae</taxon>
        <taxon>Coniochaeta</taxon>
    </lineage>
</organism>
<accession>A0AA38R3A1</accession>
<feature type="domain" description="F-box" evidence="1">
    <location>
        <begin position="14"/>
        <end position="47"/>
    </location>
</feature>
<protein>
    <recommendedName>
        <fullName evidence="1">F-box domain-containing protein</fullName>
    </recommendedName>
</protein>
<proteinExistence type="predicted"/>
<dbReference type="Pfam" id="PF00646">
    <property type="entry name" value="F-box"/>
    <property type="match status" value="1"/>
</dbReference>
<dbReference type="SUPFAM" id="SSF81383">
    <property type="entry name" value="F-box domain"/>
    <property type="match status" value="1"/>
</dbReference>
<name>A0AA38R3A1_9PEZI</name>
<dbReference type="Proteomes" id="UP001174691">
    <property type="component" value="Unassembled WGS sequence"/>
</dbReference>
<evidence type="ECO:0000259" key="1">
    <source>
        <dbReference type="Pfam" id="PF00646"/>
    </source>
</evidence>
<dbReference type="InterPro" id="IPR036047">
    <property type="entry name" value="F-box-like_dom_sf"/>
</dbReference>
<dbReference type="InterPro" id="IPR001810">
    <property type="entry name" value="F-box_dom"/>
</dbReference>
<comment type="caution">
    <text evidence="2">The sequence shown here is derived from an EMBL/GenBank/DDBJ whole genome shotgun (WGS) entry which is preliminary data.</text>
</comment>
<evidence type="ECO:0000313" key="3">
    <source>
        <dbReference type="Proteomes" id="UP001174691"/>
    </source>
</evidence>
<keyword evidence="3" id="KW-1185">Reference proteome</keyword>
<sequence length="243" mass="27503">MADEASHRVLRTTELLELILLQLPIQDLLVDAQRVSRTWKAVIDSSPALQQALFFQASPTTPPTPQPVSFNPLLQKAFPHWFRPSPDCCRGAKVAASLPWASSPDSRAAFMRADSCWRRMLPCQPAKRVLEVVGKSNTSRGIFESNGTARFDDAIRMGRLYDFGFQVLRQYVSTIWIQWDETHGEEGDKMTIFTQHSWFKSRSDTPPDVGDHLRSEAHEDLVINRLLAAGNFVTRQHRCVQAA</sequence>
<gene>
    <name evidence="2" type="ORF">NKR19_g9328</name>
</gene>
<dbReference type="EMBL" id="JANBVN010000219">
    <property type="protein sequence ID" value="KAJ9132396.1"/>
    <property type="molecule type" value="Genomic_DNA"/>
</dbReference>
<evidence type="ECO:0000313" key="2">
    <source>
        <dbReference type="EMBL" id="KAJ9132396.1"/>
    </source>
</evidence>
<reference evidence="2" key="1">
    <citation type="submission" date="2022-07" db="EMBL/GenBank/DDBJ databases">
        <title>Fungi with potential for degradation of polypropylene.</title>
        <authorList>
            <person name="Gostincar C."/>
        </authorList>
    </citation>
    <scope>NUCLEOTIDE SEQUENCE</scope>
    <source>
        <strain evidence="2">EXF-13287</strain>
    </source>
</reference>
<dbReference type="Gene3D" id="1.20.1280.50">
    <property type="match status" value="1"/>
</dbReference>